<evidence type="ECO:0000256" key="6">
    <source>
        <dbReference type="ARBA" id="ARBA00022801"/>
    </source>
</evidence>
<dbReference type="KEGG" id="swo:Swol_0475"/>
<dbReference type="InterPro" id="IPR011545">
    <property type="entry name" value="DEAD/DEAH_box_helicase_dom"/>
</dbReference>
<evidence type="ECO:0000256" key="3">
    <source>
        <dbReference type="ARBA" id="ARBA00022722"/>
    </source>
</evidence>
<evidence type="ECO:0000313" key="13">
    <source>
        <dbReference type="Proteomes" id="UP000001968"/>
    </source>
</evidence>
<dbReference type="Pfam" id="PF00270">
    <property type="entry name" value="DEAD"/>
    <property type="match status" value="1"/>
</dbReference>
<accession>Q0AZP4</accession>
<keyword evidence="3" id="KW-0540">Nuclease</keyword>
<dbReference type="PROSITE" id="PS51643">
    <property type="entry name" value="HD_CAS3"/>
    <property type="match status" value="1"/>
</dbReference>
<dbReference type="InterPro" id="IPR027417">
    <property type="entry name" value="P-loop_NTPase"/>
</dbReference>
<dbReference type="NCBIfam" id="TIGR01587">
    <property type="entry name" value="cas3_core"/>
    <property type="match status" value="1"/>
</dbReference>
<dbReference type="InterPro" id="IPR006483">
    <property type="entry name" value="CRISPR-assoc_Cas3_HD"/>
</dbReference>
<evidence type="ECO:0000256" key="9">
    <source>
        <dbReference type="ARBA" id="ARBA00023118"/>
    </source>
</evidence>
<sequence length="717" mass="80734">MIKYYAHSTEGEEENWQLLKKHLENVSHRAGIYASCFGAEEWGELAGLLHDGGKYSDDFQDKLKGMNLNVDHSTAGAQIASELYGNRGCLLAYVSAGHHGGLPNGGSDADEASLMGRLARNLPNYDAFYKEILLQPQLPRLNLGRSDKPGFSLSFFVRMLFSCLVDADFLDTEKFYTKEKNEIRKKFPDIKTLNYKLEQYIYKISKKAKSPIIKRERAHVRACCRQAAKKEKGLFSLSVPTGGGKTLSSLEFALRHACKHGMERVIYAVPFTSIIEQNAAVFREALGDDAVLEHHRNYDFEEDENNPNYKHRLAAENWDAPVIVTTNVQFFESLLAYKPSRCRKLHNIANSIVILDEAQTLPDRLLLPCLAILEELLLRYGATIVLCTATQPHLEKLWSKELQATEIIPDSERLYEVLSKRVTVRTAGILKDEELAKKLAAQKQVLCIVNTRKHARTLYKLLPEAEGNYHLSAYMYPKHRSDKIAEIRQRLAEGRTCRVISTQLIEAGVDVDFPVVYRAIAGIDAIAQAAGRCNREGIGGQGEVWVFIPEQGVPEGWFQRMAALGEKVLHKYDDPLSPQAIKSFFELRFDLAGEQLDELGILKDFEECASKLLFPFRDVAEKFRFIDDISVPIVIAIDNECKDIIKKAAYSDNPGGLARSLQRYTVGITPWEAIAYEKAGGIRKVAGLFNVMEEVNNYDDNMGLLPLSNVETDIYVV</sequence>
<comment type="similarity">
    <text evidence="1">In the N-terminal section; belongs to the CRISPR-associated nuclease Cas3-HD family.</text>
</comment>
<dbReference type="Gene3D" id="3.40.50.300">
    <property type="entry name" value="P-loop containing nucleotide triphosphate hydrolases"/>
    <property type="match status" value="2"/>
</dbReference>
<dbReference type="EMBL" id="CP000448">
    <property type="protein sequence ID" value="ABI67810.1"/>
    <property type="molecule type" value="Genomic_DNA"/>
</dbReference>
<dbReference type="PANTHER" id="PTHR47962:SF5">
    <property type="entry name" value="ATP-DEPENDENT HELICASE LHR-RELATED"/>
    <property type="match status" value="1"/>
</dbReference>
<organism evidence="12 13">
    <name type="scientific">Syntrophomonas wolfei subsp. wolfei (strain DSM 2245B / Goettingen)</name>
    <dbReference type="NCBI Taxonomy" id="335541"/>
    <lineage>
        <taxon>Bacteria</taxon>
        <taxon>Bacillati</taxon>
        <taxon>Bacillota</taxon>
        <taxon>Clostridia</taxon>
        <taxon>Eubacteriales</taxon>
        <taxon>Syntrophomonadaceae</taxon>
        <taxon>Syntrophomonas</taxon>
    </lineage>
</organism>
<evidence type="ECO:0000256" key="8">
    <source>
        <dbReference type="ARBA" id="ARBA00022840"/>
    </source>
</evidence>
<keyword evidence="4" id="KW-0479">Metal-binding</keyword>
<keyword evidence="5" id="KW-0547">Nucleotide-binding</keyword>
<dbReference type="CDD" id="cd17930">
    <property type="entry name" value="DEXHc_cas3"/>
    <property type="match status" value="1"/>
</dbReference>
<evidence type="ECO:0000259" key="10">
    <source>
        <dbReference type="PROSITE" id="PS51192"/>
    </source>
</evidence>
<evidence type="ECO:0000256" key="2">
    <source>
        <dbReference type="ARBA" id="ARBA00009046"/>
    </source>
</evidence>
<dbReference type="GO" id="GO:0005524">
    <property type="term" value="F:ATP binding"/>
    <property type="evidence" value="ECO:0007669"/>
    <property type="project" value="UniProtKB-KW"/>
</dbReference>
<dbReference type="GO" id="GO:0004386">
    <property type="term" value="F:helicase activity"/>
    <property type="evidence" value="ECO:0007669"/>
    <property type="project" value="UniProtKB-KW"/>
</dbReference>
<dbReference type="GO" id="GO:0051607">
    <property type="term" value="P:defense response to virus"/>
    <property type="evidence" value="ECO:0007669"/>
    <property type="project" value="UniProtKB-KW"/>
</dbReference>
<evidence type="ECO:0000259" key="11">
    <source>
        <dbReference type="PROSITE" id="PS51643"/>
    </source>
</evidence>
<dbReference type="SUPFAM" id="SSF52540">
    <property type="entry name" value="P-loop containing nucleoside triphosphate hydrolases"/>
    <property type="match status" value="1"/>
</dbReference>
<dbReference type="InterPro" id="IPR006474">
    <property type="entry name" value="Helicase_Cas3_CRISPR-ass_core"/>
</dbReference>
<dbReference type="InterPro" id="IPR052511">
    <property type="entry name" value="ATP-dep_Helicase"/>
</dbReference>
<evidence type="ECO:0000256" key="7">
    <source>
        <dbReference type="ARBA" id="ARBA00022806"/>
    </source>
</evidence>
<keyword evidence="13" id="KW-1185">Reference proteome</keyword>
<dbReference type="GO" id="GO:0004518">
    <property type="term" value="F:nuclease activity"/>
    <property type="evidence" value="ECO:0007669"/>
    <property type="project" value="UniProtKB-KW"/>
</dbReference>
<dbReference type="InterPro" id="IPR014001">
    <property type="entry name" value="Helicase_ATP-bd"/>
</dbReference>
<gene>
    <name evidence="12" type="ordered locus">Swol_0475</name>
</gene>
<dbReference type="NCBIfam" id="TIGR01596">
    <property type="entry name" value="cas3_HD"/>
    <property type="match status" value="1"/>
</dbReference>
<dbReference type="InterPro" id="IPR054712">
    <property type="entry name" value="Cas3-like_dom"/>
</dbReference>
<keyword evidence="8" id="KW-0067">ATP-binding</keyword>
<proteinExistence type="inferred from homology"/>
<dbReference type="Proteomes" id="UP000001968">
    <property type="component" value="Chromosome"/>
</dbReference>
<evidence type="ECO:0000313" key="12">
    <source>
        <dbReference type="EMBL" id="ABI67810.1"/>
    </source>
</evidence>
<dbReference type="PROSITE" id="PS51192">
    <property type="entry name" value="HELICASE_ATP_BIND_1"/>
    <property type="match status" value="1"/>
</dbReference>
<dbReference type="STRING" id="335541.Swol_0475"/>
<dbReference type="SUPFAM" id="SSF109604">
    <property type="entry name" value="HD-domain/PDEase-like"/>
    <property type="match status" value="1"/>
</dbReference>
<dbReference type="CDD" id="cd09641">
    <property type="entry name" value="Cas3''_I"/>
    <property type="match status" value="1"/>
</dbReference>
<dbReference type="SMART" id="SM00487">
    <property type="entry name" value="DEXDc"/>
    <property type="match status" value="1"/>
</dbReference>
<dbReference type="eggNOG" id="COG1203">
    <property type="taxonomic scope" value="Bacteria"/>
</dbReference>
<name>Q0AZP4_SYNWW</name>
<dbReference type="RefSeq" id="WP_011639918.1">
    <property type="nucleotide sequence ID" value="NC_008346.1"/>
</dbReference>
<evidence type="ECO:0000256" key="4">
    <source>
        <dbReference type="ARBA" id="ARBA00022723"/>
    </source>
</evidence>
<dbReference type="Gene3D" id="1.10.3210.30">
    <property type="match status" value="1"/>
</dbReference>
<dbReference type="AlphaFoldDB" id="Q0AZP4"/>
<dbReference type="GO" id="GO:0046872">
    <property type="term" value="F:metal ion binding"/>
    <property type="evidence" value="ECO:0007669"/>
    <property type="project" value="UniProtKB-KW"/>
</dbReference>
<protein>
    <submittedName>
        <fullName evidence="12">CRISPR-associated helicase, Cas3 family</fullName>
    </submittedName>
</protein>
<feature type="domain" description="Helicase ATP-binding" evidence="10">
    <location>
        <begin position="226"/>
        <end position="409"/>
    </location>
</feature>
<keyword evidence="7" id="KW-0347">Helicase</keyword>
<keyword evidence="9" id="KW-0051">Antiviral defense</keyword>
<reference evidence="13" key="1">
    <citation type="journal article" date="2010" name="Environ. Microbiol.">
        <title>The genome of Syntrophomonas wolfei: new insights into syntrophic metabolism and biohydrogen production.</title>
        <authorList>
            <person name="Sieber J.R."/>
            <person name="Sims D.R."/>
            <person name="Han C."/>
            <person name="Kim E."/>
            <person name="Lykidis A."/>
            <person name="Lapidus A.L."/>
            <person name="McDonnald E."/>
            <person name="Rohlin L."/>
            <person name="Culley D.E."/>
            <person name="Gunsalus R."/>
            <person name="McInerney M.J."/>
        </authorList>
    </citation>
    <scope>NUCLEOTIDE SEQUENCE [LARGE SCALE GENOMIC DNA]</scope>
    <source>
        <strain evidence="13">DSM 2245B / Goettingen</strain>
    </source>
</reference>
<dbReference type="GO" id="GO:0003677">
    <property type="term" value="F:DNA binding"/>
    <property type="evidence" value="ECO:0007669"/>
    <property type="project" value="TreeGrafter"/>
</dbReference>
<dbReference type="GO" id="GO:0016887">
    <property type="term" value="F:ATP hydrolysis activity"/>
    <property type="evidence" value="ECO:0007669"/>
    <property type="project" value="TreeGrafter"/>
</dbReference>
<dbReference type="PANTHER" id="PTHR47962">
    <property type="entry name" value="ATP-DEPENDENT HELICASE LHR-RELATED-RELATED"/>
    <property type="match status" value="1"/>
</dbReference>
<dbReference type="InterPro" id="IPR038257">
    <property type="entry name" value="CRISPR-assoc_Cas3_HD_sf"/>
</dbReference>
<evidence type="ECO:0000256" key="5">
    <source>
        <dbReference type="ARBA" id="ARBA00022741"/>
    </source>
</evidence>
<comment type="similarity">
    <text evidence="2">In the central section; belongs to the CRISPR-associated helicase Cas3 family.</text>
</comment>
<feature type="domain" description="HD Cas3-type" evidence="11">
    <location>
        <begin position="12"/>
        <end position="170"/>
    </location>
</feature>
<evidence type="ECO:0000256" key="1">
    <source>
        <dbReference type="ARBA" id="ARBA00006847"/>
    </source>
</evidence>
<dbReference type="Pfam" id="PF22590">
    <property type="entry name" value="Cas3-like_C_2"/>
    <property type="match status" value="1"/>
</dbReference>
<keyword evidence="6" id="KW-0378">Hydrolase</keyword>
<dbReference type="HOGENOM" id="CLU_010123_0_0_9"/>